<gene>
    <name evidence="2" type="ORF">GOODEAATRI_034631</name>
</gene>
<dbReference type="Proteomes" id="UP001476798">
    <property type="component" value="Unassembled WGS sequence"/>
</dbReference>
<organism evidence="2 3">
    <name type="scientific">Goodea atripinnis</name>
    <dbReference type="NCBI Taxonomy" id="208336"/>
    <lineage>
        <taxon>Eukaryota</taxon>
        <taxon>Metazoa</taxon>
        <taxon>Chordata</taxon>
        <taxon>Craniata</taxon>
        <taxon>Vertebrata</taxon>
        <taxon>Euteleostomi</taxon>
        <taxon>Actinopterygii</taxon>
        <taxon>Neopterygii</taxon>
        <taxon>Teleostei</taxon>
        <taxon>Neoteleostei</taxon>
        <taxon>Acanthomorphata</taxon>
        <taxon>Ovalentaria</taxon>
        <taxon>Atherinomorphae</taxon>
        <taxon>Cyprinodontiformes</taxon>
        <taxon>Goodeidae</taxon>
        <taxon>Goodea</taxon>
    </lineage>
</organism>
<proteinExistence type="predicted"/>
<keyword evidence="1" id="KW-0812">Transmembrane</keyword>
<evidence type="ECO:0000256" key="1">
    <source>
        <dbReference type="SAM" id="Phobius"/>
    </source>
</evidence>
<comment type="caution">
    <text evidence="2">The sequence shown here is derived from an EMBL/GenBank/DDBJ whole genome shotgun (WGS) entry which is preliminary data.</text>
</comment>
<evidence type="ECO:0000313" key="3">
    <source>
        <dbReference type="Proteomes" id="UP001476798"/>
    </source>
</evidence>
<keyword evidence="1" id="KW-1133">Transmembrane helix</keyword>
<accession>A0ABV0PJF4</accession>
<keyword evidence="3" id="KW-1185">Reference proteome</keyword>
<reference evidence="2 3" key="1">
    <citation type="submission" date="2021-06" db="EMBL/GenBank/DDBJ databases">
        <authorList>
            <person name="Palmer J.M."/>
        </authorList>
    </citation>
    <scope>NUCLEOTIDE SEQUENCE [LARGE SCALE GENOMIC DNA]</scope>
    <source>
        <strain evidence="2 3">GA_2019</strain>
        <tissue evidence="2">Muscle</tissue>
    </source>
</reference>
<name>A0ABV0PJF4_9TELE</name>
<evidence type="ECO:0000313" key="2">
    <source>
        <dbReference type="EMBL" id="MEQ2183614.1"/>
    </source>
</evidence>
<protein>
    <submittedName>
        <fullName evidence="2">Uncharacterized protein</fullName>
    </submittedName>
</protein>
<keyword evidence="1" id="KW-0472">Membrane</keyword>
<sequence length="214" mass="25040">MTLRWMSNAFCCWAFIFFLILIFLFFWYFWEPVKINQNVITPAMSHMKQVALNQGRQDNPTMCTEQTSYTYGIQVCMKSKTIAVVLIPLISLTKRGRKGQDYRSYKWYLTNDRRDTSWSTMVADEGNNWTPEWCTTAYASHQKKLFKFHKADNAIQVTTSCITLYFLPTTLHQEESVGVFSCGSGFQGQTQTLTFLFVNKKLKQLSPLRPQRRE</sequence>
<dbReference type="EMBL" id="JAHRIO010079637">
    <property type="protein sequence ID" value="MEQ2183614.1"/>
    <property type="molecule type" value="Genomic_DNA"/>
</dbReference>
<feature type="transmembrane region" description="Helical" evidence="1">
    <location>
        <begin position="12"/>
        <end position="30"/>
    </location>
</feature>